<keyword evidence="4 7" id="KW-0067">ATP-binding</keyword>
<feature type="binding site" evidence="7">
    <location>
        <begin position="606"/>
        <end position="613"/>
    </location>
    <ligand>
        <name>ATP</name>
        <dbReference type="ChEBI" id="CHEBI:30616"/>
    </ligand>
</feature>
<dbReference type="InterPro" id="IPR007860">
    <property type="entry name" value="DNA_mmatch_repair_MutS_con_dom"/>
</dbReference>
<dbReference type="Gene3D" id="3.30.420.110">
    <property type="entry name" value="MutS, connector domain"/>
    <property type="match status" value="1"/>
</dbReference>
<dbReference type="PANTHER" id="PTHR11361">
    <property type="entry name" value="DNA MISMATCH REPAIR PROTEIN MUTS FAMILY MEMBER"/>
    <property type="match status" value="1"/>
</dbReference>
<dbReference type="InterPro" id="IPR017261">
    <property type="entry name" value="DNA_mismatch_repair_MutS/MSH"/>
</dbReference>
<keyword evidence="3 7" id="KW-0227">DNA damage</keyword>
<evidence type="ECO:0000313" key="11">
    <source>
        <dbReference type="EMBL" id="MDE5412881.1"/>
    </source>
</evidence>
<dbReference type="Pfam" id="PF05190">
    <property type="entry name" value="MutS_IV"/>
    <property type="match status" value="1"/>
</dbReference>
<reference evidence="11" key="1">
    <citation type="submission" date="2024-05" db="EMBL/GenBank/DDBJ databases">
        <title>Alkalihalobacillus sp. strain MEB203 novel alkaliphilic bacterium from Lonar Lake, India.</title>
        <authorList>
            <person name="Joshi A."/>
            <person name="Thite S."/>
            <person name="Mengade P."/>
        </authorList>
    </citation>
    <scope>NUCLEOTIDE SEQUENCE</scope>
    <source>
        <strain evidence="11">MEB 203</strain>
    </source>
</reference>
<dbReference type="InterPro" id="IPR036187">
    <property type="entry name" value="DNA_mismatch_repair_MutS_sf"/>
</dbReference>
<dbReference type="InterPro" id="IPR007861">
    <property type="entry name" value="DNA_mismatch_repair_MutS_clamp"/>
</dbReference>
<dbReference type="SUPFAM" id="SSF53150">
    <property type="entry name" value="DNA repair protein MutS, domain II"/>
    <property type="match status" value="1"/>
</dbReference>
<dbReference type="PROSITE" id="PS00486">
    <property type="entry name" value="DNA_MISMATCH_REPAIR_2"/>
    <property type="match status" value="1"/>
</dbReference>
<dbReference type="Proteomes" id="UP001148125">
    <property type="component" value="Unassembled WGS sequence"/>
</dbReference>
<keyword evidence="5 7" id="KW-0238">DNA-binding</keyword>
<evidence type="ECO:0000256" key="9">
    <source>
        <dbReference type="RuleBase" id="RU003756"/>
    </source>
</evidence>
<dbReference type="PANTHER" id="PTHR11361:SF34">
    <property type="entry name" value="DNA MISMATCH REPAIR PROTEIN MSH1, MITOCHONDRIAL"/>
    <property type="match status" value="1"/>
</dbReference>
<dbReference type="PIRSF" id="PIRSF037677">
    <property type="entry name" value="DNA_mis_repair_Msh6"/>
    <property type="match status" value="1"/>
</dbReference>
<keyword evidence="12" id="KW-1185">Reference proteome</keyword>
<dbReference type="SMART" id="SM00533">
    <property type="entry name" value="MUTSd"/>
    <property type="match status" value="1"/>
</dbReference>
<dbReference type="Gene3D" id="1.10.1420.10">
    <property type="match status" value="2"/>
</dbReference>
<evidence type="ECO:0000256" key="5">
    <source>
        <dbReference type="ARBA" id="ARBA00023125"/>
    </source>
</evidence>
<dbReference type="Gene3D" id="3.40.50.300">
    <property type="entry name" value="P-loop containing nucleotide triphosphate hydrolases"/>
    <property type="match status" value="1"/>
</dbReference>
<evidence type="ECO:0000256" key="4">
    <source>
        <dbReference type="ARBA" id="ARBA00022840"/>
    </source>
</evidence>
<dbReference type="NCBIfam" id="TIGR01070">
    <property type="entry name" value="mutS1"/>
    <property type="match status" value="1"/>
</dbReference>
<dbReference type="InterPro" id="IPR027417">
    <property type="entry name" value="P-loop_NTPase"/>
</dbReference>
<dbReference type="Pfam" id="PF01624">
    <property type="entry name" value="MutS_I"/>
    <property type="match status" value="1"/>
</dbReference>
<comment type="function">
    <text evidence="7">This protein is involved in the repair of mismatches in DNA. It is possible that it carries out the mismatch recognition step. This protein has a weak ATPase activity.</text>
</comment>
<dbReference type="Pfam" id="PF00488">
    <property type="entry name" value="MutS_V"/>
    <property type="match status" value="1"/>
</dbReference>
<sequence>MAQHTPMIQQYLGIKAQYKDAFLFFRLGDFYELFFEDAKLAAKELEITLTGRGGGEDRIPMCGVPYHSAEQYITQLIEKGYKVALCEQVEDPREAKGVVKREVVKLITPGTVMDGKTIADKENNFITSVSDLDDGRFGFVRTDLTTGESSITVLTGGIDEVIYELASTAAKEVIVSPDFNESYLEMVKQRLAITISFEADEGVPEFFKPNCEGIEHDYLVATIGRLCNYLVRTQRRSLDHLQQVQYYTANQYMKIDYHSKRNLELIETIREKKKKGSLLWIVDATVTAMGARLLKKWLERPLINQGEIEERLTVVETLMEQFFAKEELREALTEVYDLERLAGKVAYGNVNARELVQLRRSLQQVPKIVHIVQQLNVPLSERLITTIDHCDELLDLLETSIVDDPPLSVKDGGMIKAGFNRELDTYRDASLNGKTWIAALEQRERQETGIKSLKIGYNKVFGYYIEVTKSNIPNLPEGRYERKQTLANAERYITPELKEKETLILEAEEKIELLEYDLFQMIREQVKSYIRQLQQLAKTISTIDVLQSFATISNEQHFVRPQFTEDRQIQIENGRHPVVEKMIDRGQYVSNDVVMDREREILLITGPNMAGKSTYMRQLALTSIMAQVGCFVPATTAVLPIFDQIFTRIGAADDLASGQSTFMVEMLETKHALTNATENSLILLDEIGRGTSTYDGMALAQAIVEYIHEQIGAKTLFSTHYHELTALEQQLERLKNVHVSAIEEDGKVVFLHKVVDGQADRSYGIYVAQLAELPEHVIVRADEILHQLEGGEKQAVLPAEPKKELKVHEEKEEQPVQLSLFGEEEQRPKRTQVSYVETGIIKDIKMLDILNMTPFEALQMLNDIQRKLRK</sequence>
<dbReference type="SUPFAM" id="SSF48334">
    <property type="entry name" value="DNA repair protein MutS, domain III"/>
    <property type="match status" value="1"/>
</dbReference>
<name>A0ABT5VBP9_9BACI</name>
<dbReference type="InterPro" id="IPR016151">
    <property type="entry name" value="DNA_mismatch_repair_MutS_N"/>
</dbReference>
<dbReference type="Gene3D" id="3.40.1170.10">
    <property type="entry name" value="DNA repair protein MutS, domain I"/>
    <property type="match status" value="1"/>
</dbReference>
<dbReference type="SUPFAM" id="SSF52540">
    <property type="entry name" value="P-loop containing nucleoside triphosphate hydrolases"/>
    <property type="match status" value="1"/>
</dbReference>
<dbReference type="CDD" id="cd03284">
    <property type="entry name" value="ABC_MutS1"/>
    <property type="match status" value="1"/>
</dbReference>
<dbReference type="SUPFAM" id="SSF55271">
    <property type="entry name" value="DNA repair protein MutS, domain I"/>
    <property type="match status" value="1"/>
</dbReference>
<dbReference type="InterPro" id="IPR007695">
    <property type="entry name" value="DNA_mismatch_repair_MutS-lik_N"/>
</dbReference>
<dbReference type="HAMAP" id="MF_00096">
    <property type="entry name" value="MutS"/>
    <property type="match status" value="1"/>
</dbReference>
<evidence type="ECO:0000256" key="8">
    <source>
        <dbReference type="NCBIfam" id="TIGR01070"/>
    </source>
</evidence>
<dbReference type="Pfam" id="PF05188">
    <property type="entry name" value="MutS_II"/>
    <property type="match status" value="1"/>
</dbReference>
<dbReference type="NCBIfam" id="NF003810">
    <property type="entry name" value="PRK05399.1"/>
    <property type="match status" value="1"/>
</dbReference>
<organism evidence="11 12">
    <name type="scientific">Alkalihalobacterium chitinilyticum</name>
    <dbReference type="NCBI Taxonomy" id="2980103"/>
    <lineage>
        <taxon>Bacteria</taxon>
        <taxon>Bacillati</taxon>
        <taxon>Bacillota</taxon>
        <taxon>Bacilli</taxon>
        <taxon>Bacillales</taxon>
        <taxon>Bacillaceae</taxon>
        <taxon>Alkalihalobacterium</taxon>
    </lineage>
</organism>
<evidence type="ECO:0000256" key="3">
    <source>
        <dbReference type="ARBA" id="ARBA00022763"/>
    </source>
</evidence>
<gene>
    <name evidence="7 11" type="primary">mutS</name>
    <name evidence="11" type="ORF">N7Z68_05750</name>
</gene>
<dbReference type="SMART" id="SM00534">
    <property type="entry name" value="MUTSac"/>
    <property type="match status" value="1"/>
</dbReference>
<dbReference type="EMBL" id="JAOTPO010000003">
    <property type="protein sequence ID" value="MDE5412881.1"/>
    <property type="molecule type" value="Genomic_DNA"/>
</dbReference>
<proteinExistence type="inferred from homology"/>
<keyword evidence="6 7" id="KW-0234">DNA repair</keyword>
<comment type="similarity">
    <text evidence="1 7 9">Belongs to the DNA mismatch repair MutS family.</text>
</comment>
<feature type="domain" description="DNA mismatch repair proteins mutS family" evidence="10">
    <location>
        <begin position="680"/>
        <end position="696"/>
    </location>
</feature>
<dbReference type="InterPro" id="IPR036678">
    <property type="entry name" value="MutS_con_dom_sf"/>
</dbReference>
<comment type="caution">
    <text evidence="11">The sequence shown here is derived from an EMBL/GenBank/DDBJ whole genome shotgun (WGS) entry which is preliminary data.</text>
</comment>
<keyword evidence="2 7" id="KW-0547">Nucleotide-binding</keyword>
<evidence type="ECO:0000259" key="10">
    <source>
        <dbReference type="PROSITE" id="PS00486"/>
    </source>
</evidence>
<evidence type="ECO:0000256" key="7">
    <source>
        <dbReference type="HAMAP-Rule" id="MF_00096"/>
    </source>
</evidence>
<accession>A0ABT5VBP9</accession>
<dbReference type="InterPro" id="IPR045076">
    <property type="entry name" value="MutS"/>
</dbReference>
<dbReference type="InterPro" id="IPR005748">
    <property type="entry name" value="DNA_mismatch_repair_MutS"/>
</dbReference>
<evidence type="ECO:0000256" key="2">
    <source>
        <dbReference type="ARBA" id="ARBA00022741"/>
    </source>
</evidence>
<evidence type="ECO:0000256" key="1">
    <source>
        <dbReference type="ARBA" id="ARBA00006271"/>
    </source>
</evidence>
<evidence type="ECO:0000256" key="6">
    <source>
        <dbReference type="ARBA" id="ARBA00023204"/>
    </source>
</evidence>
<evidence type="ECO:0000313" key="12">
    <source>
        <dbReference type="Proteomes" id="UP001148125"/>
    </source>
</evidence>
<dbReference type="Pfam" id="PF05192">
    <property type="entry name" value="MutS_III"/>
    <property type="match status" value="1"/>
</dbReference>
<dbReference type="InterPro" id="IPR000432">
    <property type="entry name" value="DNA_mismatch_repair_MutS_C"/>
</dbReference>
<dbReference type="InterPro" id="IPR007696">
    <property type="entry name" value="DNA_mismatch_repair_MutS_core"/>
</dbReference>
<protein>
    <recommendedName>
        <fullName evidence="7 8">DNA mismatch repair protein MutS</fullName>
    </recommendedName>
</protein>
<dbReference type="RefSeq" id="WP_275117511.1">
    <property type="nucleotide sequence ID" value="NZ_JAOTPO010000003.1"/>
</dbReference>